<name>A0A9P4R9T3_9PLEO</name>
<organism evidence="2 3">
    <name type="scientific">Polyplosphaeria fusca</name>
    <dbReference type="NCBI Taxonomy" id="682080"/>
    <lineage>
        <taxon>Eukaryota</taxon>
        <taxon>Fungi</taxon>
        <taxon>Dikarya</taxon>
        <taxon>Ascomycota</taxon>
        <taxon>Pezizomycotina</taxon>
        <taxon>Dothideomycetes</taxon>
        <taxon>Pleosporomycetidae</taxon>
        <taxon>Pleosporales</taxon>
        <taxon>Tetraplosphaeriaceae</taxon>
        <taxon>Polyplosphaeria</taxon>
    </lineage>
</organism>
<sequence>MASSSRRRPVKFELGPESDSSPEPDSRPGQDSRPEPGMNPKKPNWIQTFVYYIWGGGRRLDSPASFHNRNDKRDLRDEFPFESSYEDMLKLSNRITMGIECFGSQASNDKWDASIKHLRRLSDGIRDCARTLEEKRHLSFPQYLTLASLSQAGYRESKTVLGHWILTHSEVQLLESIGQTAFTVCQLALTNYVLYYLDGPAGERPVDELVQEATAYCKNQNMRTLAHLFATSVGRLALLKIPWFSEDECDIIMKTAGQMKRSVEELDATLLDRPVQVFKM</sequence>
<comment type="caution">
    <text evidence="2">The sequence shown here is derived from an EMBL/GenBank/DDBJ whole genome shotgun (WGS) entry which is preliminary data.</text>
</comment>
<dbReference type="EMBL" id="ML996099">
    <property type="protein sequence ID" value="KAF2740735.1"/>
    <property type="molecule type" value="Genomic_DNA"/>
</dbReference>
<accession>A0A9P4R9T3</accession>
<evidence type="ECO:0000313" key="3">
    <source>
        <dbReference type="Proteomes" id="UP000799444"/>
    </source>
</evidence>
<feature type="compositionally biased region" description="Basic and acidic residues" evidence="1">
    <location>
        <begin position="24"/>
        <end position="34"/>
    </location>
</feature>
<dbReference type="AlphaFoldDB" id="A0A9P4R9T3"/>
<evidence type="ECO:0000256" key="1">
    <source>
        <dbReference type="SAM" id="MobiDB-lite"/>
    </source>
</evidence>
<keyword evidence="3" id="KW-1185">Reference proteome</keyword>
<dbReference type="Proteomes" id="UP000799444">
    <property type="component" value="Unassembled WGS sequence"/>
</dbReference>
<proteinExistence type="predicted"/>
<gene>
    <name evidence="2" type="ORF">EJ04DRAFT_164323</name>
</gene>
<evidence type="ECO:0000313" key="2">
    <source>
        <dbReference type="EMBL" id="KAF2740735.1"/>
    </source>
</evidence>
<feature type="region of interest" description="Disordered" evidence="1">
    <location>
        <begin position="1"/>
        <end position="42"/>
    </location>
</feature>
<reference evidence="2" key="1">
    <citation type="journal article" date="2020" name="Stud. Mycol.">
        <title>101 Dothideomycetes genomes: a test case for predicting lifestyles and emergence of pathogens.</title>
        <authorList>
            <person name="Haridas S."/>
            <person name="Albert R."/>
            <person name="Binder M."/>
            <person name="Bloem J."/>
            <person name="Labutti K."/>
            <person name="Salamov A."/>
            <person name="Andreopoulos B."/>
            <person name="Baker S."/>
            <person name="Barry K."/>
            <person name="Bills G."/>
            <person name="Bluhm B."/>
            <person name="Cannon C."/>
            <person name="Castanera R."/>
            <person name="Culley D."/>
            <person name="Daum C."/>
            <person name="Ezra D."/>
            <person name="Gonzalez J."/>
            <person name="Henrissat B."/>
            <person name="Kuo A."/>
            <person name="Liang C."/>
            <person name="Lipzen A."/>
            <person name="Lutzoni F."/>
            <person name="Magnuson J."/>
            <person name="Mondo S."/>
            <person name="Nolan M."/>
            <person name="Ohm R."/>
            <person name="Pangilinan J."/>
            <person name="Park H.-J."/>
            <person name="Ramirez L."/>
            <person name="Alfaro M."/>
            <person name="Sun H."/>
            <person name="Tritt A."/>
            <person name="Yoshinaga Y."/>
            <person name="Zwiers L.-H."/>
            <person name="Turgeon B."/>
            <person name="Goodwin S."/>
            <person name="Spatafora J."/>
            <person name="Crous P."/>
            <person name="Grigoriev I."/>
        </authorList>
    </citation>
    <scope>NUCLEOTIDE SEQUENCE</scope>
    <source>
        <strain evidence="2">CBS 125425</strain>
    </source>
</reference>
<protein>
    <submittedName>
        <fullName evidence="2">Uncharacterized protein</fullName>
    </submittedName>
</protein>